<keyword evidence="11" id="KW-1185">Reference proteome</keyword>
<dbReference type="CDD" id="cd04476">
    <property type="entry name" value="RPA1_DBD_C"/>
    <property type="match status" value="1"/>
</dbReference>
<keyword evidence="5" id="KW-0238">DNA-binding</keyword>
<feature type="domain" description="Replication factor A C-terminal" evidence="7">
    <location>
        <begin position="317"/>
        <end position="438"/>
    </location>
</feature>
<dbReference type="GO" id="GO:0000724">
    <property type="term" value="P:double-strand break repair via homologous recombination"/>
    <property type="evidence" value="ECO:0000318"/>
    <property type="project" value="GO_Central"/>
</dbReference>
<evidence type="ECO:0000313" key="11">
    <source>
        <dbReference type="Proteomes" id="UP000215914"/>
    </source>
</evidence>
<evidence type="ECO:0000256" key="4">
    <source>
        <dbReference type="ARBA" id="ARBA00022833"/>
    </source>
</evidence>
<sequence>MFDLDIPVFDCIVSSSGSFANLLLIFSGVGVSRFRCVSLLLLCRCLIMEHPGVFELRPSKSAPTIHVRVLRSWVPDYRDNELHFLLVDQEGLGIQAVTKENDCTNVRSRLQIQGCYEISRYACVDVDDFTAVITHPAMIRLGSASVFTPIADTQELPTQYFDFATRRKMEIQAKKERGIVDFIGIYLKLEDKTSKKGRPYVVLTLRDISNQDMSVALWKEIATSTHRFNRRNIETAASPAIVAFTSLKVNDQNGLQLQSTNATYVFVNPHHLEAELLKEMWQSQEPHHPALQIMPDNFVPIADLLQLQTTEIKGRTFNIKAEITEIETTKGWSYKACPKCNQSVLQVNTQWFCTTDGMQEKANTMYRIIVTLSDNTETIKGVIFDQAGRQLLGMTCEQLAEKENPINTLYSLMAKEALMSIQLQHDKRMRTLKCIVNKASYPVVKNIEATSSSVTVTDAIKTPAPTTPGQKGSTATGAKRQLEFDDSDPSLERPGKRSLTN</sequence>
<dbReference type="PANTHER" id="PTHR48463">
    <property type="entry name" value="DUF223 DOMAIN-CONTAINING PROTEIN"/>
    <property type="match status" value="1"/>
</dbReference>
<dbReference type="SUPFAM" id="SSF50249">
    <property type="entry name" value="Nucleic acid-binding proteins"/>
    <property type="match status" value="2"/>
</dbReference>
<evidence type="ECO:0000256" key="1">
    <source>
        <dbReference type="ARBA" id="ARBA00005690"/>
    </source>
</evidence>
<dbReference type="GO" id="GO:0008270">
    <property type="term" value="F:zinc ion binding"/>
    <property type="evidence" value="ECO:0007669"/>
    <property type="project" value="UniProtKB-KW"/>
</dbReference>
<evidence type="ECO:0000313" key="10">
    <source>
        <dbReference type="EMBL" id="OTF92448.1"/>
    </source>
</evidence>
<dbReference type="Proteomes" id="UP000215914">
    <property type="component" value="Chromosome 16"/>
</dbReference>
<dbReference type="EMBL" id="CM007905">
    <property type="protein sequence ID" value="OTF92448.1"/>
    <property type="molecule type" value="Genomic_DNA"/>
</dbReference>
<dbReference type="Pfam" id="PF08646">
    <property type="entry name" value="Rep_fac-A_C"/>
    <property type="match status" value="1"/>
</dbReference>
<reference evidence="10" key="2">
    <citation type="submission" date="2017-02" db="EMBL/GenBank/DDBJ databases">
        <title>Sunflower complete genome.</title>
        <authorList>
            <person name="Langlade N."/>
            <person name="Munos S."/>
        </authorList>
    </citation>
    <scope>NUCLEOTIDE SEQUENCE [LARGE SCALE GENOMIC DNA]</scope>
    <source>
        <tissue evidence="10">Leaves</tissue>
    </source>
</reference>
<feature type="domain" description="Replication protein A OB" evidence="8">
    <location>
        <begin position="170"/>
        <end position="268"/>
    </location>
</feature>
<dbReference type="Gene3D" id="2.40.50.140">
    <property type="entry name" value="Nucleic acid-binding proteins"/>
    <property type="match status" value="3"/>
</dbReference>
<evidence type="ECO:0000256" key="5">
    <source>
        <dbReference type="ARBA" id="ARBA00023125"/>
    </source>
</evidence>
<dbReference type="InterPro" id="IPR012340">
    <property type="entry name" value="NA-bd_OB-fold"/>
</dbReference>
<evidence type="ECO:0000259" key="8">
    <source>
        <dbReference type="Pfam" id="PF16900"/>
    </source>
</evidence>
<dbReference type="InterPro" id="IPR031657">
    <property type="entry name" value="REPA_OB_2"/>
</dbReference>
<dbReference type="GO" id="GO:0005662">
    <property type="term" value="C:DNA replication factor A complex"/>
    <property type="evidence" value="ECO:0000318"/>
    <property type="project" value="GO_Central"/>
</dbReference>
<gene>
    <name evidence="10" type="ORF">HannXRQ_Chr16g0521991</name>
    <name evidence="9" type="ORF">HanXRQr2_Chr16g0761951</name>
</gene>
<evidence type="ECO:0000256" key="6">
    <source>
        <dbReference type="SAM" id="MobiDB-lite"/>
    </source>
</evidence>
<dbReference type="GO" id="GO:0006260">
    <property type="term" value="P:DNA replication"/>
    <property type="evidence" value="ECO:0000318"/>
    <property type="project" value="GO_Central"/>
</dbReference>
<accession>A0A251S195</accession>
<comment type="similarity">
    <text evidence="1">Belongs to the replication factor A protein 1 family.</text>
</comment>
<dbReference type="PANTHER" id="PTHR48463:SF1">
    <property type="entry name" value="DUF223 DOMAIN-CONTAINING PROTEIN"/>
    <property type="match status" value="1"/>
</dbReference>
<feature type="compositionally biased region" description="Polar residues" evidence="6">
    <location>
        <begin position="467"/>
        <end position="476"/>
    </location>
</feature>
<organism evidence="10 11">
    <name type="scientific">Helianthus annuus</name>
    <name type="common">Common sunflower</name>
    <dbReference type="NCBI Taxonomy" id="4232"/>
    <lineage>
        <taxon>Eukaryota</taxon>
        <taxon>Viridiplantae</taxon>
        <taxon>Streptophyta</taxon>
        <taxon>Embryophyta</taxon>
        <taxon>Tracheophyta</taxon>
        <taxon>Spermatophyta</taxon>
        <taxon>Magnoliopsida</taxon>
        <taxon>eudicotyledons</taxon>
        <taxon>Gunneridae</taxon>
        <taxon>Pentapetalae</taxon>
        <taxon>asterids</taxon>
        <taxon>campanulids</taxon>
        <taxon>Asterales</taxon>
        <taxon>Asteraceae</taxon>
        <taxon>Asteroideae</taxon>
        <taxon>Heliantheae alliance</taxon>
        <taxon>Heliantheae</taxon>
        <taxon>Helianthus</taxon>
    </lineage>
</organism>
<dbReference type="STRING" id="4232.A0A251S195"/>
<keyword evidence="4" id="KW-0862">Zinc</keyword>
<protein>
    <submittedName>
        <fullName evidence="9 10">Replication protein A, OB</fullName>
    </submittedName>
</protein>
<dbReference type="GO" id="GO:0003684">
    <property type="term" value="F:damaged DNA binding"/>
    <property type="evidence" value="ECO:0000318"/>
    <property type="project" value="GO_Central"/>
</dbReference>
<feature type="region of interest" description="Disordered" evidence="6">
    <location>
        <begin position="460"/>
        <end position="501"/>
    </location>
</feature>
<dbReference type="InterPro" id="IPR047192">
    <property type="entry name" value="Euk_RPA1_DBD_C"/>
</dbReference>
<proteinExistence type="inferred from homology"/>
<dbReference type="Gramene" id="mRNA:HanXRQr2_Chr16g0761951">
    <property type="protein sequence ID" value="mRNA:HanXRQr2_Chr16g0761951"/>
    <property type="gene ID" value="HanXRQr2_Chr16g0761951"/>
</dbReference>
<dbReference type="GO" id="GO:0006289">
    <property type="term" value="P:nucleotide-excision repair"/>
    <property type="evidence" value="ECO:0000318"/>
    <property type="project" value="GO_Central"/>
</dbReference>
<reference evidence="9" key="3">
    <citation type="submission" date="2020-06" db="EMBL/GenBank/DDBJ databases">
        <title>Helianthus annuus Genome sequencing and assembly Release 2.</title>
        <authorList>
            <person name="Gouzy J."/>
            <person name="Langlade N."/>
            <person name="Munos S."/>
        </authorList>
    </citation>
    <scope>NUCLEOTIDE SEQUENCE</scope>
    <source>
        <tissue evidence="9">Leaves</tissue>
    </source>
</reference>
<evidence type="ECO:0000313" key="9">
    <source>
        <dbReference type="EMBL" id="KAF5761171.1"/>
    </source>
</evidence>
<reference evidence="9 11" key="1">
    <citation type="journal article" date="2017" name="Nature">
        <title>The sunflower genome provides insights into oil metabolism, flowering and Asterid evolution.</title>
        <authorList>
            <person name="Badouin H."/>
            <person name="Gouzy J."/>
            <person name="Grassa C.J."/>
            <person name="Murat F."/>
            <person name="Staton S.E."/>
            <person name="Cottret L."/>
            <person name="Lelandais-Briere C."/>
            <person name="Owens G.L."/>
            <person name="Carrere S."/>
            <person name="Mayjonade B."/>
            <person name="Legrand L."/>
            <person name="Gill N."/>
            <person name="Kane N.C."/>
            <person name="Bowers J.E."/>
            <person name="Hubner S."/>
            <person name="Bellec A."/>
            <person name="Berard A."/>
            <person name="Berges H."/>
            <person name="Blanchet N."/>
            <person name="Boniface M.C."/>
            <person name="Brunel D."/>
            <person name="Catrice O."/>
            <person name="Chaidir N."/>
            <person name="Claudel C."/>
            <person name="Donnadieu C."/>
            <person name="Faraut T."/>
            <person name="Fievet G."/>
            <person name="Helmstetter N."/>
            <person name="King M."/>
            <person name="Knapp S.J."/>
            <person name="Lai Z."/>
            <person name="Le Paslier M.C."/>
            <person name="Lippi Y."/>
            <person name="Lorenzon L."/>
            <person name="Mandel J.R."/>
            <person name="Marage G."/>
            <person name="Marchand G."/>
            <person name="Marquand E."/>
            <person name="Bret-Mestries E."/>
            <person name="Morien E."/>
            <person name="Nambeesan S."/>
            <person name="Nguyen T."/>
            <person name="Pegot-Espagnet P."/>
            <person name="Pouilly N."/>
            <person name="Raftis F."/>
            <person name="Sallet E."/>
            <person name="Schiex T."/>
            <person name="Thomas J."/>
            <person name="Vandecasteele C."/>
            <person name="Vares D."/>
            <person name="Vear F."/>
            <person name="Vautrin S."/>
            <person name="Crespi M."/>
            <person name="Mangin B."/>
            <person name="Burke J.M."/>
            <person name="Salse J."/>
            <person name="Munos S."/>
            <person name="Vincourt P."/>
            <person name="Rieseberg L.H."/>
            <person name="Langlade N.B."/>
        </authorList>
    </citation>
    <scope>NUCLEOTIDE SEQUENCE [LARGE SCALE GENOMIC DNA]</scope>
    <source>
        <strain evidence="11">cv. SF193</strain>
        <tissue evidence="9">Leaves</tissue>
    </source>
</reference>
<evidence type="ECO:0000259" key="7">
    <source>
        <dbReference type="Pfam" id="PF08646"/>
    </source>
</evidence>
<dbReference type="OMA" id="VTKENDC"/>
<dbReference type="AlphaFoldDB" id="A0A251S195"/>
<dbReference type="GO" id="GO:0007004">
    <property type="term" value="P:telomere maintenance via telomerase"/>
    <property type="evidence" value="ECO:0000318"/>
    <property type="project" value="GO_Central"/>
</dbReference>
<keyword evidence="2" id="KW-0479">Metal-binding</keyword>
<dbReference type="GO" id="GO:0043047">
    <property type="term" value="F:single-stranded telomeric DNA binding"/>
    <property type="evidence" value="ECO:0000318"/>
    <property type="project" value="GO_Central"/>
</dbReference>
<dbReference type="Pfam" id="PF16900">
    <property type="entry name" value="REPA_OB_2"/>
    <property type="match status" value="1"/>
</dbReference>
<dbReference type="GO" id="GO:0051321">
    <property type="term" value="P:meiotic cell cycle"/>
    <property type="evidence" value="ECO:0000318"/>
    <property type="project" value="GO_Central"/>
</dbReference>
<dbReference type="InterPro" id="IPR013955">
    <property type="entry name" value="Rep_factor-A_C"/>
</dbReference>
<dbReference type="EMBL" id="MNCJ02000331">
    <property type="protein sequence ID" value="KAF5761171.1"/>
    <property type="molecule type" value="Genomic_DNA"/>
</dbReference>
<name>A0A251S195_HELAN</name>
<evidence type="ECO:0000256" key="3">
    <source>
        <dbReference type="ARBA" id="ARBA00022771"/>
    </source>
</evidence>
<dbReference type="InParanoid" id="A0A251S195"/>
<keyword evidence="3" id="KW-0863">Zinc-finger</keyword>
<evidence type="ECO:0000256" key="2">
    <source>
        <dbReference type="ARBA" id="ARBA00022723"/>
    </source>
</evidence>